<reference evidence="2" key="1">
    <citation type="submission" date="2016-10" db="EMBL/GenBank/DDBJ databases">
        <authorList>
            <person name="Benchimol M."/>
            <person name="Almeida L.G."/>
            <person name="Vasconcelos A.T."/>
            <person name="Perreira-Neves A."/>
            <person name="Rosa I.A."/>
            <person name="Tasca T."/>
            <person name="Bogo M.R."/>
            <person name="de Souza W."/>
        </authorList>
    </citation>
    <scope>NUCLEOTIDE SEQUENCE [LARGE SCALE GENOMIC DNA]</scope>
    <source>
        <strain evidence="2">K</strain>
    </source>
</reference>
<accession>A0A1J4J8E5</accession>
<keyword evidence="3" id="KW-1185">Reference proteome</keyword>
<dbReference type="InterPro" id="IPR023394">
    <property type="entry name" value="Sec7_C_sf"/>
</dbReference>
<proteinExistence type="predicted"/>
<dbReference type="SUPFAM" id="SSF48425">
    <property type="entry name" value="Sec7 domain"/>
    <property type="match status" value="1"/>
</dbReference>
<dbReference type="Pfam" id="PF01369">
    <property type="entry name" value="Sec7"/>
    <property type="match status" value="1"/>
</dbReference>
<gene>
    <name evidence="2" type="ORF">TRFO_11431</name>
</gene>
<dbReference type="VEuPathDB" id="TrichDB:TRFO_11431"/>
<evidence type="ECO:0000313" key="3">
    <source>
        <dbReference type="Proteomes" id="UP000179807"/>
    </source>
</evidence>
<dbReference type="GO" id="GO:0005085">
    <property type="term" value="F:guanyl-nucleotide exchange factor activity"/>
    <property type="evidence" value="ECO:0007669"/>
    <property type="project" value="InterPro"/>
</dbReference>
<organism evidence="2 3">
    <name type="scientific">Tritrichomonas foetus</name>
    <dbReference type="NCBI Taxonomy" id="1144522"/>
    <lineage>
        <taxon>Eukaryota</taxon>
        <taxon>Metamonada</taxon>
        <taxon>Parabasalia</taxon>
        <taxon>Tritrichomonadida</taxon>
        <taxon>Tritrichomonadidae</taxon>
        <taxon>Tritrichomonas</taxon>
    </lineage>
</organism>
<dbReference type="EMBL" id="MLAK01001359">
    <property type="protein sequence ID" value="OHS93963.1"/>
    <property type="molecule type" value="Genomic_DNA"/>
</dbReference>
<dbReference type="InterPro" id="IPR000904">
    <property type="entry name" value="Sec7_dom"/>
</dbReference>
<dbReference type="GeneID" id="94830735"/>
<dbReference type="CDD" id="cd00821">
    <property type="entry name" value="PH"/>
    <property type="match status" value="1"/>
</dbReference>
<dbReference type="PROSITE" id="PS50190">
    <property type="entry name" value="SEC7"/>
    <property type="match status" value="1"/>
</dbReference>
<dbReference type="SUPFAM" id="SSF50729">
    <property type="entry name" value="PH domain-like"/>
    <property type="match status" value="1"/>
</dbReference>
<dbReference type="InterPro" id="IPR035999">
    <property type="entry name" value="Sec7_dom_sf"/>
</dbReference>
<dbReference type="GO" id="GO:0032012">
    <property type="term" value="P:regulation of ARF protein signal transduction"/>
    <property type="evidence" value="ECO:0007669"/>
    <property type="project" value="InterPro"/>
</dbReference>
<dbReference type="AlphaFoldDB" id="A0A1J4J8E5"/>
<dbReference type="RefSeq" id="XP_068347100.1">
    <property type="nucleotide sequence ID" value="XM_068496031.1"/>
</dbReference>
<evidence type="ECO:0000313" key="2">
    <source>
        <dbReference type="EMBL" id="OHS93963.1"/>
    </source>
</evidence>
<feature type="domain" description="SEC7" evidence="1">
    <location>
        <begin position="78"/>
        <end position="267"/>
    </location>
</feature>
<dbReference type="Gene3D" id="1.10.220.20">
    <property type="match status" value="1"/>
</dbReference>
<dbReference type="SMART" id="SM00222">
    <property type="entry name" value="Sec7"/>
    <property type="match status" value="1"/>
</dbReference>
<evidence type="ECO:0000259" key="1">
    <source>
        <dbReference type="PROSITE" id="PS50190"/>
    </source>
</evidence>
<comment type="caution">
    <text evidence="2">The sequence shown here is derived from an EMBL/GenBank/DDBJ whole genome shotgun (WGS) entry which is preliminary data.</text>
</comment>
<dbReference type="Gene3D" id="1.10.1000.11">
    <property type="entry name" value="Arf Nucleotide-binding Site Opener,domain 2"/>
    <property type="match status" value="1"/>
</dbReference>
<sequence>MSFIIEDDEDDENISIEGNDSIDHIDQKRQNLTSSQERDIKNNIILVNVERNTSSTIEINNIYNRECYQILNSKNDCSHINLMIDDKHLRKIIDFFNKHPSKGIKYLCMHYNVDNNASPIVANILHTTPGLNNHSVRDFLVRTKNSSILRAFFDEMNLKTSLLEAIKTALGETNFLNCSISQIDHILRSFSFAYYQQNKSLYRVVYVYYATLSVILLNNEILRKTDITANRFDFIIRQVFPKKYLKTYSPFTVYRKIKNNPLPQNIFDPNEFNVHFKCEVSKKSNKWNSLFKKRFLSLSNNRIFFYDDDKMKNLRSVILLSKLLVKTERKQIKNIVLKPSEDSSLLNYMRIHAKNASNETNIKEITMKFKNVEERGLCSFVLKKALLVSFFQTEEPQLALSIFDYYE</sequence>
<name>A0A1J4J8E5_9EUKA</name>
<dbReference type="OrthoDB" id="430364at2759"/>
<dbReference type="Proteomes" id="UP000179807">
    <property type="component" value="Unassembled WGS sequence"/>
</dbReference>
<protein>
    <recommendedName>
        <fullName evidence="1">SEC7 domain-containing protein</fullName>
    </recommendedName>
</protein>